<dbReference type="SMART" id="SM00267">
    <property type="entry name" value="GGDEF"/>
    <property type="match status" value="1"/>
</dbReference>
<feature type="domain" description="PAS" evidence="1">
    <location>
        <begin position="202"/>
        <end position="273"/>
    </location>
</feature>
<dbReference type="SMART" id="SM00091">
    <property type="entry name" value="PAS"/>
    <property type="match status" value="5"/>
</dbReference>
<dbReference type="PROSITE" id="PS50887">
    <property type="entry name" value="GGDEF"/>
    <property type="match status" value="1"/>
</dbReference>
<dbReference type="InterPro" id="IPR052155">
    <property type="entry name" value="Biofilm_reg_signaling"/>
</dbReference>
<dbReference type="Gene3D" id="3.30.450.20">
    <property type="entry name" value="PAS domain"/>
    <property type="match status" value="4"/>
</dbReference>
<dbReference type="RefSeq" id="WP_229591407.1">
    <property type="nucleotide sequence ID" value="NZ_AP024485.1"/>
</dbReference>
<dbReference type="InterPro" id="IPR000700">
    <property type="entry name" value="PAS-assoc_C"/>
</dbReference>
<dbReference type="CDD" id="cd01949">
    <property type="entry name" value="GGDEF"/>
    <property type="match status" value="1"/>
</dbReference>
<dbReference type="Pfam" id="PF13426">
    <property type="entry name" value="PAS_9"/>
    <property type="match status" value="1"/>
</dbReference>
<organism evidence="4 5">
    <name type="scientific">Pseudodesulfovibrio sediminis</name>
    <dbReference type="NCBI Taxonomy" id="2810563"/>
    <lineage>
        <taxon>Bacteria</taxon>
        <taxon>Pseudomonadati</taxon>
        <taxon>Thermodesulfobacteriota</taxon>
        <taxon>Desulfovibrionia</taxon>
        <taxon>Desulfovibrionales</taxon>
        <taxon>Desulfovibrionaceae</taxon>
    </lineage>
</organism>
<evidence type="ECO:0000259" key="1">
    <source>
        <dbReference type="PROSITE" id="PS50112"/>
    </source>
</evidence>
<evidence type="ECO:0000313" key="4">
    <source>
        <dbReference type="EMBL" id="BCS89434.1"/>
    </source>
</evidence>
<feature type="domain" description="GGDEF" evidence="3">
    <location>
        <begin position="736"/>
        <end position="867"/>
    </location>
</feature>
<dbReference type="Pfam" id="PF00989">
    <property type="entry name" value="PAS"/>
    <property type="match status" value="1"/>
</dbReference>
<dbReference type="SUPFAM" id="SSF55785">
    <property type="entry name" value="PYP-like sensor domain (PAS domain)"/>
    <property type="match status" value="4"/>
</dbReference>
<dbReference type="EMBL" id="AP024485">
    <property type="protein sequence ID" value="BCS89434.1"/>
    <property type="molecule type" value="Genomic_DNA"/>
</dbReference>
<dbReference type="InterPro" id="IPR029787">
    <property type="entry name" value="Nucleotide_cyclase"/>
</dbReference>
<dbReference type="InterPro" id="IPR013656">
    <property type="entry name" value="PAS_4"/>
</dbReference>
<evidence type="ECO:0000259" key="3">
    <source>
        <dbReference type="PROSITE" id="PS50887"/>
    </source>
</evidence>
<dbReference type="NCBIfam" id="TIGR00254">
    <property type="entry name" value="GGDEF"/>
    <property type="match status" value="1"/>
</dbReference>
<dbReference type="InterPro" id="IPR013767">
    <property type="entry name" value="PAS_fold"/>
</dbReference>
<evidence type="ECO:0000313" key="5">
    <source>
        <dbReference type="Proteomes" id="UP001053296"/>
    </source>
</evidence>
<protein>
    <recommendedName>
        <fullName evidence="6">Diguanylate cyclase with PAS/PAC sensor</fullName>
    </recommendedName>
</protein>
<dbReference type="PROSITE" id="PS50113">
    <property type="entry name" value="PAC"/>
    <property type="match status" value="2"/>
</dbReference>
<dbReference type="SUPFAM" id="SSF55073">
    <property type="entry name" value="Nucleotide cyclase"/>
    <property type="match status" value="1"/>
</dbReference>
<dbReference type="Pfam" id="PF13188">
    <property type="entry name" value="PAS_8"/>
    <property type="match status" value="1"/>
</dbReference>
<dbReference type="Proteomes" id="UP001053296">
    <property type="component" value="Chromosome"/>
</dbReference>
<sequence length="867" mass="97414">MKLLRSLLEKNEEWFKNQILEYVVSHGAESGDVTADWAAFFANLKHGLVDLAPDTPPSTGLHGRFPTLFEQMDMPMFILDDELNLGAMNKAAAMFIGRDLEPGELEYARECFLEPSPPQSCESKSLTDYLPWLAESLRDTRAFGKIGQKIRYDIPVSLEDGERHYTVTVLDMPGTDDDSFGYAVVLDEISFGVEASRKFERERSRADHYLDIVGSMVVALDTSGLVTMINQAGCEVLGYEADELLGREWVDLVIPADQRGDIKEYLYLALSDDMAHGEEITNFVVTKSGAHRLIQWKNRLLTNEKDVPMGILCSGVDITEQQLMEDALAEKELWLRNTFVALGEGVLILSPNREILDANPAAETIFQMTNSELEGLPAGRLHVDGDHYEKFVQKTEAAFEDGRTARFEYVMRRSNGEVFPTEHSISMISGDDGSKLGLVSVIKDISARKRAEKVLSESEEKFRRIFESIEEGYMVTDLDGIINMVNPATCKLLFYDESNLIGKNIDLLYADEGERQQFREVVLEKGAVRGHQIHVSRADGASIVVEANAHLVLDDAGQPMALEGTFRDITNRIEAEKILRDREKQYRAFFENNHAIMLLVDPATDRIVDANPAASEFYGYPLDVLRAMELNEIDALSPEEIFMEMDKAREEGRTYCIHKHRLASGAVRDVEVYSGPISVLGKQLLYSVIHDVTQRISLERKMTKLATIDAMTGVNNRHQFFTLGIRELQRVKRYNSPLTVLMLDIDYFKSVNDTHGHQAGDLVLKMLAASAMSTLRASDIFGRLGGEEFAAILPETGLREGMEVAERLREAFSKLVARVRDAEITFTVSIGVTLVRSTDKTIEEVINRADEALYKAKRMGRNRVEQG</sequence>
<dbReference type="PANTHER" id="PTHR44757:SF2">
    <property type="entry name" value="BIOFILM ARCHITECTURE MAINTENANCE PROTEIN MBAA"/>
    <property type="match status" value="1"/>
</dbReference>
<dbReference type="PANTHER" id="PTHR44757">
    <property type="entry name" value="DIGUANYLATE CYCLASE DGCP"/>
    <property type="match status" value="1"/>
</dbReference>
<keyword evidence="5" id="KW-1185">Reference proteome</keyword>
<evidence type="ECO:0008006" key="6">
    <source>
        <dbReference type="Google" id="ProtNLM"/>
    </source>
</evidence>
<dbReference type="Pfam" id="PF08448">
    <property type="entry name" value="PAS_4"/>
    <property type="match status" value="1"/>
</dbReference>
<dbReference type="CDD" id="cd00130">
    <property type="entry name" value="PAS"/>
    <property type="match status" value="3"/>
</dbReference>
<reference evidence="4" key="1">
    <citation type="journal article" date="2022" name="Arch. Microbiol.">
        <title>Pseudodesulfovibrio sediminis sp. nov., a mesophilic and neutrophilic sulfate-reducing bacterium isolated from sediment of a brackish lake.</title>
        <authorList>
            <person name="Takahashi A."/>
            <person name="Kojima H."/>
            <person name="Watanabe M."/>
            <person name="Fukui M."/>
        </authorList>
    </citation>
    <scope>NUCLEOTIDE SEQUENCE</scope>
    <source>
        <strain evidence="4">SF6</strain>
    </source>
</reference>
<dbReference type="InterPro" id="IPR000014">
    <property type="entry name" value="PAS"/>
</dbReference>
<dbReference type="SMART" id="SM00086">
    <property type="entry name" value="PAC"/>
    <property type="match status" value="4"/>
</dbReference>
<gene>
    <name evidence="4" type="ORF">PSDVSF_26760</name>
</gene>
<dbReference type="InterPro" id="IPR043128">
    <property type="entry name" value="Rev_trsase/Diguanyl_cyclase"/>
</dbReference>
<dbReference type="InterPro" id="IPR001610">
    <property type="entry name" value="PAC"/>
</dbReference>
<dbReference type="Gene3D" id="3.30.70.270">
    <property type="match status" value="1"/>
</dbReference>
<evidence type="ECO:0000259" key="2">
    <source>
        <dbReference type="PROSITE" id="PS50113"/>
    </source>
</evidence>
<feature type="domain" description="PAS" evidence="1">
    <location>
        <begin position="458"/>
        <end position="512"/>
    </location>
</feature>
<accession>A0ABN6EW00</accession>
<dbReference type="InterPro" id="IPR035965">
    <property type="entry name" value="PAS-like_dom_sf"/>
</dbReference>
<name>A0ABN6EW00_9BACT</name>
<feature type="domain" description="PAC" evidence="2">
    <location>
        <begin position="529"/>
        <end position="581"/>
    </location>
</feature>
<proteinExistence type="predicted"/>
<dbReference type="NCBIfam" id="TIGR00229">
    <property type="entry name" value="sensory_box"/>
    <property type="match status" value="4"/>
</dbReference>
<feature type="domain" description="PAC" evidence="2">
    <location>
        <begin position="405"/>
        <end position="457"/>
    </location>
</feature>
<dbReference type="PROSITE" id="PS50112">
    <property type="entry name" value="PAS"/>
    <property type="match status" value="2"/>
</dbReference>
<dbReference type="InterPro" id="IPR000160">
    <property type="entry name" value="GGDEF_dom"/>
</dbReference>
<dbReference type="Pfam" id="PF00990">
    <property type="entry name" value="GGDEF"/>
    <property type="match status" value="1"/>
</dbReference>